<proteinExistence type="predicted"/>
<sequence>MALQGCQWAVSPRNGGDRGLPAGGFAVEQEQVYCFLSRREGDSEELVTTAAKPPKINTNSGSAFECS</sequence>
<protein>
    <submittedName>
        <fullName evidence="2">Uncharacterized protein</fullName>
    </submittedName>
</protein>
<reference evidence="3" key="1">
    <citation type="journal article" date="2019" name="Int. J. Syst. Evol. Microbiol.">
        <title>The Global Catalogue of Microorganisms (GCM) 10K type strain sequencing project: providing services to taxonomists for standard genome sequencing and annotation.</title>
        <authorList>
            <consortium name="The Broad Institute Genomics Platform"/>
            <consortium name="The Broad Institute Genome Sequencing Center for Infectious Disease"/>
            <person name="Wu L."/>
            <person name="Ma J."/>
        </authorList>
    </citation>
    <scope>NUCLEOTIDE SEQUENCE [LARGE SCALE GENOMIC DNA]</scope>
    <source>
        <strain evidence="3">CGMCC 1.3601</strain>
    </source>
</reference>
<name>A0ABQ2CNF6_9MICC</name>
<evidence type="ECO:0000313" key="3">
    <source>
        <dbReference type="Proteomes" id="UP000658754"/>
    </source>
</evidence>
<feature type="compositionally biased region" description="Polar residues" evidence="1">
    <location>
        <begin position="56"/>
        <end position="67"/>
    </location>
</feature>
<evidence type="ECO:0000313" key="2">
    <source>
        <dbReference type="EMBL" id="GGI97025.1"/>
    </source>
</evidence>
<dbReference type="EMBL" id="BMKV01000011">
    <property type="protein sequence ID" value="GGI97025.1"/>
    <property type="molecule type" value="Genomic_DNA"/>
</dbReference>
<gene>
    <name evidence="2" type="ORF">GCM10007175_38330</name>
</gene>
<organism evidence="2 3">
    <name type="scientific">Pseudarthrobacter scleromae</name>
    <dbReference type="NCBI Taxonomy" id="158897"/>
    <lineage>
        <taxon>Bacteria</taxon>
        <taxon>Bacillati</taxon>
        <taxon>Actinomycetota</taxon>
        <taxon>Actinomycetes</taxon>
        <taxon>Micrococcales</taxon>
        <taxon>Micrococcaceae</taxon>
        <taxon>Pseudarthrobacter</taxon>
    </lineage>
</organism>
<evidence type="ECO:0000256" key="1">
    <source>
        <dbReference type="SAM" id="MobiDB-lite"/>
    </source>
</evidence>
<accession>A0ABQ2CNF6</accession>
<dbReference type="Proteomes" id="UP000658754">
    <property type="component" value="Unassembled WGS sequence"/>
</dbReference>
<keyword evidence="3" id="KW-1185">Reference proteome</keyword>
<comment type="caution">
    <text evidence="2">The sequence shown here is derived from an EMBL/GenBank/DDBJ whole genome shotgun (WGS) entry which is preliminary data.</text>
</comment>
<feature type="region of interest" description="Disordered" evidence="1">
    <location>
        <begin position="45"/>
        <end position="67"/>
    </location>
</feature>